<feature type="domain" description="2-C-methyl-D-erythritol 2,4-cyclodiphosphate synthase" evidence="9">
    <location>
        <begin position="1"/>
        <end position="153"/>
    </location>
</feature>
<keyword evidence="4 7" id="KW-0479">Metal-binding</keyword>
<dbReference type="HAMAP" id="MF_00107">
    <property type="entry name" value="IspF"/>
    <property type="match status" value="1"/>
</dbReference>
<comment type="pathway">
    <text evidence="2 7">Isoprenoid biosynthesis; isopentenyl diphosphate biosynthesis via DXP pathway; isopentenyl diphosphate from 1-deoxy-D-xylulose 5-phosphate: step 4/6.</text>
</comment>
<feature type="binding site" evidence="7">
    <location>
        <position position="8"/>
    </location>
    <ligand>
        <name>a divalent metal cation</name>
        <dbReference type="ChEBI" id="CHEBI:60240"/>
    </ligand>
</feature>
<evidence type="ECO:0000256" key="5">
    <source>
        <dbReference type="ARBA" id="ARBA00023229"/>
    </source>
</evidence>
<comment type="catalytic activity">
    <reaction evidence="1 7 8">
        <text>4-CDP-2-C-methyl-D-erythritol 2-phosphate = 2-C-methyl-D-erythritol 2,4-cyclic diphosphate + CMP</text>
        <dbReference type="Rhea" id="RHEA:23864"/>
        <dbReference type="ChEBI" id="CHEBI:57919"/>
        <dbReference type="ChEBI" id="CHEBI:58483"/>
        <dbReference type="ChEBI" id="CHEBI:60377"/>
        <dbReference type="EC" id="4.6.1.12"/>
    </reaction>
</comment>
<evidence type="ECO:0000313" key="10">
    <source>
        <dbReference type="EMBL" id="QJA06333.1"/>
    </source>
</evidence>
<dbReference type="EC" id="4.6.1.12" evidence="3 7"/>
<dbReference type="GO" id="GO:0016114">
    <property type="term" value="P:terpenoid biosynthetic process"/>
    <property type="evidence" value="ECO:0007669"/>
    <property type="project" value="InterPro"/>
</dbReference>
<evidence type="ECO:0000256" key="1">
    <source>
        <dbReference type="ARBA" id="ARBA00000200"/>
    </source>
</evidence>
<dbReference type="SUPFAM" id="SSF69765">
    <property type="entry name" value="IpsF-like"/>
    <property type="match status" value="1"/>
</dbReference>
<comment type="subunit">
    <text evidence="7">Homotrimer.</text>
</comment>
<dbReference type="InterPro" id="IPR036571">
    <property type="entry name" value="MECDP_synthase_sf"/>
</dbReference>
<evidence type="ECO:0000256" key="7">
    <source>
        <dbReference type="HAMAP-Rule" id="MF_00107"/>
    </source>
</evidence>
<dbReference type="GO" id="GO:0046872">
    <property type="term" value="F:metal ion binding"/>
    <property type="evidence" value="ECO:0007669"/>
    <property type="project" value="UniProtKB-KW"/>
</dbReference>
<comment type="similarity">
    <text evidence="7 8">Belongs to the IspF family.</text>
</comment>
<reference evidence="10 11" key="1">
    <citation type="submission" date="2019-08" db="EMBL/GenBank/DDBJ databases">
        <title>Complete genome sequence of Thermosulfurimonas marina SU872T, an anaerobic thermophilic chemolithoautotrophic bacterium isolated from a shallow marine hydrothermal vent.</title>
        <authorList>
            <person name="Allioux M."/>
            <person name="Jebbar M."/>
            <person name="Slobodkina G."/>
            <person name="Slobodkin A."/>
            <person name="Moalic Y."/>
            <person name="Frolova A."/>
            <person name="Shao Z."/>
            <person name="Alain K."/>
        </authorList>
    </citation>
    <scope>NUCLEOTIDE SEQUENCE [LARGE SCALE GENOMIC DNA]</scope>
    <source>
        <strain evidence="10 11">SU872</strain>
    </source>
</reference>
<dbReference type="GO" id="GO:0019288">
    <property type="term" value="P:isopentenyl diphosphate biosynthetic process, methylerythritol 4-phosphate pathway"/>
    <property type="evidence" value="ECO:0007669"/>
    <property type="project" value="UniProtKB-UniRule"/>
</dbReference>
<keyword evidence="11" id="KW-1185">Reference proteome</keyword>
<feature type="binding site" evidence="7">
    <location>
        <begin position="8"/>
        <end position="10"/>
    </location>
    <ligand>
        <name>4-CDP-2-C-methyl-D-erythritol 2-phosphate</name>
        <dbReference type="ChEBI" id="CHEBI:57919"/>
    </ligand>
</feature>
<dbReference type="CDD" id="cd00554">
    <property type="entry name" value="MECDP_synthase"/>
    <property type="match status" value="1"/>
</dbReference>
<evidence type="ECO:0000313" key="11">
    <source>
        <dbReference type="Proteomes" id="UP000501253"/>
    </source>
</evidence>
<evidence type="ECO:0000256" key="2">
    <source>
        <dbReference type="ARBA" id="ARBA00004709"/>
    </source>
</evidence>
<proteinExistence type="inferred from homology"/>
<dbReference type="InterPro" id="IPR003526">
    <property type="entry name" value="MECDP_synthase"/>
</dbReference>
<dbReference type="EMBL" id="CP042909">
    <property type="protein sequence ID" value="QJA06333.1"/>
    <property type="molecule type" value="Genomic_DNA"/>
</dbReference>
<feature type="site" description="Transition state stabilizer" evidence="7">
    <location>
        <position position="133"/>
    </location>
</feature>
<feature type="site" description="Transition state stabilizer" evidence="7">
    <location>
        <position position="34"/>
    </location>
</feature>
<dbReference type="Gene3D" id="3.30.1330.50">
    <property type="entry name" value="2-C-methyl-D-erythritol 2,4-cyclodiphosphate synthase"/>
    <property type="match status" value="1"/>
</dbReference>
<feature type="binding site" evidence="7">
    <location>
        <begin position="61"/>
        <end position="65"/>
    </location>
    <ligand>
        <name>4-CDP-2-C-methyl-D-erythritol 2-phosphate</name>
        <dbReference type="ChEBI" id="CHEBI:57919"/>
    </ligand>
</feature>
<dbReference type="NCBIfam" id="TIGR00151">
    <property type="entry name" value="ispF"/>
    <property type="match status" value="1"/>
</dbReference>
<evidence type="ECO:0000256" key="3">
    <source>
        <dbReference type="ARBA" id="ARBA00012579"/>
    </source>
</evidence>
<comment type="function">
    <text evidence="7">Involved in the biosynthesis of isopentenyl diphosphate (IPP) and dimethylallyl diphosphate (DMAPP), two major building blocks of isoprenoid compounds. Catalyzes the conversion of 4-diphosphocytidyl-2-C-methyl-D-erythritol 2-phosphate (CDP-ME2P) to 2-C-methyl-D-erythritol 2,4-cyclodiphosphate (ME-CPP) with a corresponding release of cytidine 5-monophosphate (CMP).</text>
</comment>
<dbReference type="UniPathway" id="UPA00056">
    <property type="reaction ID" value="UER00095"/>
</dbReference>
<feature type="binding site" evidence="7">
    <location>
        <begin position="56"/>
        <end position="58"/>
    </location>
    <ligand>
        <name>4-CDP-2-C-methyl-D-erythritol 2-phosphate</name>
        <dbReference type="ChEBI" id="CHEBI:57919"/>
    </ligand>
</feature>
<dbReference type="AlphaFoldDB" id="A0A6H1WT07"/>
<evidence type="ECO:0000256" key="8">
    <source>
        <dbReference type="RuleBase" id="RU004395"/>
    </source>
</evidence>
<dbReference type="PANTHER" id="PTHR43181:SF1">
    <property type="entry name" value="2-C-METHYL-D-ERYTHRITOL 2,4-CYCLODIPHOSPHATE SYNTHASE, CHLOROPLASTIC"/>
    <property type="match status" value="1"/>
</dbReference>
<evidence type="ECO:0000256" key="6">
    <source>
        <dbReference type="ARBA" id="ARBA00023239"/>
    </source>
</evidence>
<evidence type="ECO:0000256" key="4">
    <source>
        <dbReference type="ARBA" id="ARBA00022723"/>
    </source>
</evidence>
<dbReference type="PANTHER" id="PTHR43181">
    <property type="entry name" value="2-C-METHYL-D-ERYTHRITOL 2,4-CYCLODIPHOSPHATE SYNTHASE, CHLOROPLASTIC"/>
    <property type="match status" value="1"/>
</dbReference>
<gene>
    <name evidence="7 10" type="primary">ispF</name>
    <name evidence="10" type="ORF">FVE67_05715</name>
</gene>
<keyword evidence="6 7" id="KW-0456">Lyase</keyword>
<dbReference type="GO" id="GO:0008685">
    <property type="term" value="F:2-C-methyl-D-erythritol 2,4-cyclodiphosphate synthase activity"/>
    <property type="evidence" value="ECO:0007669"/>
    <property type="project" value="UniProtKB-UniRule"/>
</dbReference>
<keyword evidence="5 7" id="KW-0414">Isoprene biosynthesis</keyword>
<feature type="binding site" evidence="7">
    <location>
        <begin position="34"/>
        <end position="35"/>
    </location>
    <ligand>
        <name>4-CDP-2-C-methyl-D-erythritol 2-phosphate</name>
        <dbReference type="ChEBI" id="CHEBI:57919"/>
    </ligand>
</feature>
<organism evidence="10 11">
    <name type="scientific">Thermosulfurimonas marina</name>
    <dbReference type="NCBI Taxonomy" id="2047767"/>
    <lineage>
        <taxon>Bacteria</taxon>
        <taxon>Pseudomonadati</taxon>
        <taxon>Thermodesulfobacteriota</taxon>
        <taxon>Thermodesulfobacteria</taxon>
        <taxon>Thermodesulfobacteriales</taxon>
        <taxon>Thermodesulfobacteriaceae</taxon>
        <taxon>Thermosulfurimonas</taxon>
    </lineage>
</organism>
<dbReference type="PROSITE" id="PS01350">
    <property type="entry name" value="ISPF"/>
    <property type="match status" value="1"/>
</dbReference>
<accession>A0A6H1WT07</accession>
<dbReference type="Proteomes" id="UP000501253">
    <property type="component" value="Chromosome"/>
</dbReference>
<comment type="caution">
    <text evidence="7">Lacks conserved residue(s) required for the propagation of feature annotation.</text>
</comment>
<dbReference type="InterPro" id="IPR020555">
    <property type="entry name" value="MECDP_synthase_CS"/>
</dbReference>
<sequence>MRVGLGFDLHRLVPGRKFILCGMEIPCEVGPLGHSDADVALHALTDAILGAAGLPDLGSLFPETDPRFAGAESSLFLQKALEMISEKGLALYQVDLVLLLDQPKLRPHYPALRRRLADLLGIPEGRIGLKAKSTEGLGVFGGEAVAAWAVAVLAEVHGA</sequence>
<dbReference type="RefSeq" id="WP_168719682.1">
    <property type="nucleotide sequence ID" value="NZ_CP042909.1"/>
</dbReference>
<comment type="cofactor">
    <cofactor evidence="7">
        <name>a divalent metal cation</name>
        <dbReference type="ChEBI" id="CHEBI:60240"/>
    </cofactor>
    <text evidence="7">Binds 1 divalent metal cation per subunit.</text>
</comment>
<dbReference type="KEGG" id="tmai:FVE67_05715"/>
<feature type="binding site" evidence="7">
    <location>
        <position position="10"/>
    </location>
    <ligand>
        <name>a divalent metal cation</name>
        <dbReference type="ChEBI" id="CHEBI:60240"/>
    </ligand>
</feature>
<feature type="binding site" evidence="7">
    <location>
        <position position="42"/>
    </location>
    <ligand>
        <name>a divalent metal cation</name>
        <dbReference type="ChEBI" id="CHEBI:60240"/>
    </ligand>
</feature>
<protein>
    <recommendedName>
        <fullName evidence="3 7">2-C-methyl-D-erythritol 2,4-cyclodiphosphate synthase</fullName>
        <shortName evidence="7">MECDP-synthase</shortName>
        <shortName evidence="7">MECPP-synthase</shortName>
        <shortName evidence="7">MECPS</shortName>
        <ecNumber evidence="3 7">4.6.1.12</ecNumber>
    </recommendedName>
</protein>
<dbReference type="Pfam" id="PF02542">
    <property type="entry name" value="YgbB"/>
    <property type="match status" value="1"/>
</dbReference>
<name>A0A6H1WT07_9BACT</name>
<evidence type="ECO:0000259" key="9">
    <source>
        <dbReference type="Pfam" id="PF02542"/>
    </source>
</evidence>